<dbReference type="Proteomes" id="UP000005141">
    <property type="component" value="Unassembled WGS sequence"/>
</dbReference>
<organism evidence="1 2">
    <name type="scientific">Segatella oulorum F0390</name>
    <dbReference type="NCBI Taxonomy" id="702438"/>
    <lineage>
        <taxon>Bacteria</taxon>
        <taxon>Pseudomonadati</taxon>
        <taxon>Bacteroidota</taxon>
        <taxon>Bacteroidia</taxon>
        <taxon>Bacteroidales</taxon>
        <taxon>Prevotellaceae</taxon>
        <taxon>Segatella</taxon>
    </lineage>
</organism>
<name>G1WE28_9BACT</name>
<protein>
    <recommendedName>
        <fullName evidence="3">Tetratricopeptide repeat protein</fullName>
    </recommendedName>
</protein>
<dbReference type="Gene3D" id="1.25.40.10">
    <property type="entry name" value="Tetratricopeptide repeat domain"/>
    <property type="match status" value="1"/>
</dbReference>
<reference evidence="1 2" key="1">
    <citation type="submission" date="2011-07" db="EMBL/GenBank/DDBJ databases">
        <title>The Genome Sequence of Prevotella oulorum F0390.</title>
        <authorList>
            <consortium name="The Broad Institute Genome Sequencing Platform"/>
            <consortium name="The Broad Institute Genome Sequencing Center for Infectious Disease"/>
            <person name="Earl A."/>
            <person name="Ward D."/>
            <person name="Feldgarden M."/>
            <person name="Gevers D."/>
            <person name="Izard J."/>
            <person name="Ganesan A."/>
            <person name="Baranova O.V."/>
            <person name="Blanton J.M."/>
            <person name="Tanner A.C."/>
            <person name="Dewhirst F.E."/>
            <person name="Young S.K."/>
            <person name="Zeng Q."/>
            <person name="Gargeya S."/>
            <person name="Fitzgerald M."/>
            <person name="Haas B."/>
            <person name="Abouelleil A."/>
            <person name="Alvarado L."/>
            <person name="Arachchi H.M."/>
            <person name="Berlin A."/>
            <person name="Brown A."/>
            <person name="Chapman S.B."/>
            <person name="Chen Z."/>
            <person name="Dunbar C."/>
            <person name="Freedman E."/>
            <person name="Gearin G."/>
            <person name="Gellesch M."/>
            <person name="Goldberg J."/>
            <person name="Griggs A."/>
            <person name="Gujja S."/>
            <person name="Heiman D."/>
            <person name="Howarth C."/>
            <person name="Larson L."/>
            <person name="Lui A."/>
            <person name="MacDonald P.J.P."/>
            <person name="Mehta T."/>
            <person name="Montmayeur A."/>
            <person name="Murphy C."/>
            <person name="Neiman D."/>
            <person name="Pearson M."/>
            <person name="Priest M."/>
            <person name="Roberts A."/>
            <person name="Saif S."/>
            <person name="Shea T."/>
            <person name="Shenoy N."/>
            <person name="Sisk P."/>
            <person name="Stolte C."/>
            <person name="Sykes S."/>
            <person name="Wortman J."/>
            <person name="Nusbaum C."/>
            <person name="Birren B."/>
        </authorList>
    </citation>
    <scope>NUCLEOTIDE SEQUENCE [LARGE SCALE GENOMIC DNA]</scope>
    <source>
        <strain evidence="1 2">F0390</strain>
    </source>
</reference>
<dbReference type="PATRIC" id="fig|702438.4.peg.2257"/>
<evidence type="ECO:0000313" key="1">
    <source>
        <dbReference type="EMBL" id="EGV29406.1"/>
    </source>
</evidence>
<keyword evidence="2" id="KW-1185">Reference proteome</keyword>
<evidence type="ECO:0000313" key="2">
    <source>
        <dbReference type="Proteomes" id="UP000005141"/>
    </source>
</evidence>
<dbReference type="Pfam" id="PF13431">
    <property type="entry name" value="TPR_17"/>
    <property type="match status" value="1"/>
</dbReference>
<dbReference type="SUPFAM" id="SSF48452">
    <property type="entry name" value="TPR-like"/>
    <property type="match status" value="1"/>
</dbReference>
<comment type="caution">
    <text evidence="1">The sequence shown here is derived from an EMBL/GenBank/DDBJ whole genome shotgun (WGS) entry which is preliminary data.</text>
</comment>
<dbReference type="InterPro" id="IPR019734">
    <property type="entry name" value="TPR_rpt"/>
</dbReference>
<dbReference type="InterPro" id="IPR011990">
    <property type="entry name" value="TPR-like_helical_dom_sf"/>
</dbReference>
<evidence type="ECO:0008006" key="3">
    <source>
        <dbReference type="Google" id="ProtNLM"/>
    </source>
</evidence>
<dbReference type="SMART" id="SM00028">
    <property type="entry name" value="TPR"/>
    <property type="match status" value="3"/>
</dbReference>
<proteinExistence type="predicted"/>
<dbReference type="AlphaFoldDB" id="G1WE28"/>
<dbReference type="HOGENOM" id="CLU_505982_0_0_10"/>
<dbReference type="eggNOG" id="COG3063">
    <property type="taxonomic scope" value="Bacteria"/>
</dbReference>
<accession>G1WE28</accession>
<dbReference type="EMBL" id="ADGI01000062">
    <property type="protein sequence ID" value="EGV29406.1"/>
    <property type="molecule type" value="Genomic_DNA"/>
</dbReference>
<gene>
    <name evidence="1" type="ORF">HMPREF9431_02158</name>
</gene>
<sequence length="575" mass="64222">MAVRVRVPLAAHHFKDVYIMNRNLILTLSACAFLSLTSCSKLGKLTADNFSVSPQPLEVVGGKVPATIEGQFPEKFMNKKATVTVIPELHYGNGQVARGEGTTFQGEKVMGNDRTISYRLGGRYTMKANFNYVPEMQKSDMYLAFNATIGNKKVEVPALKVGYGVIATAELYRRTIRQGGACLALDSFQRVLNKQQEANVKFLINQANLRSNELKNNSVKEFVAMLKRINADREGLAIKNVEVKAYASPDGGYAFNDKLANKRQNVSEGYVKQQLKGNKMQADIDAHYTAQDWEGFMKLVQASNIQDKDVILRVLSMYKDPQEREQQIRNMSEGFRELADGILPELRRSRLIINYQVIGRSDEQIKQQYAADPTKLSLEELLYLAALEDHVSTKEAIYKKTIQLHKNDFRAYNNLAALALNKGDEATAERYLDQALRCNSKAPEAFANKAYIDLTHGRVAQAEQNLANATEANGFNEILGALNIARGNYANATEELFNNNNSAALAQLLNKNYMAAEQTLNAIQQGDAMTSYLKAILYARQGKRDAAQQALQKALQQDATLRTYAENDLELANIR</sequence>